<evidence type="ECO:0000313" key="5">
    <source>
        <dbReference type="Proteomes" id="UP001153709"/>
    </source>
</evidence>
<name>A0A9N9SVP4_DIABA</name>
<sequence>MDNDFRNHILKEHNSFRNYIASGKEKRSGATSASNMMVLNYDFDLEFSATCTANKCKIEHDQCTRTRKFYYVGTNLHRGSLETSQKAAVNDWYSEILFMRPELFDRYLIILAARNFTQVVWARTTHIGCGRAHSEGSYYLACNYGPSGNKLYGSVYKKEKLYAGQSKNEQDTFLMGCIERFDVKRHRPTVDHSKQINASFKYYVIVSGNRSEVCRKAFISLYAISHKIVIRLTNLLAKGMSPLDMRGKHLNCVNTIPTTITTKIHEHIDSYPKYLTHYTKQPITYLDAKLDVLKMYDMFLQKHPDLGTKVKYEFFLKYFKENFGYRFGKPQVDVCSTCEDLQTKLKSTTLNDNAKRTAAAELIVHKRRAKKILH</sequence>
<dbReference type="CDD" id="cd05380">
    <property type="entry name" value="CAP_euk"/>
    <property type="match status" value="1"/>
</dbReference>
<dbReference type="SMART" id="SM00198">
    <property type="entry name" value="SCP"/>
    <property type="match status" value="1"/>
</dbReference>
<dbReference type="EMBL" id="OU898279">
    <property type="protein sequence ID" value="CAG9832866.1"/>
    <property type="molecule type" value="Genomic_DNA"/>
</dbReference>
<dbReference type="InterPro" id="IPR001283">
    <property type="entry name" value="CRISP-related"/>
</dbReference>
<dbReference type="InterPro" id="IPR035940">
    <property type="entry name" value="CAP_sf"/>
</dbReference>
<evidence type="ECO:0000313" key="4">
    <source>
        <dbReference type="EMBL" id="CAG9832866.1"/>
    </source>
</evidence>
<feature type="domain" description="SCP" evidence="3">
    <location>
        <begin position="4"/>
        <end position="152"/>
    </location>
</feature>
<dbReference type="Gene3D" id="3.40.33.10">
    <property type="entry name" value="CAP"/>
    <property type="match status" value="1"/>
</dbReference>
<dbReference type="GO" id="GO:0005576">
    <property type="term" value="C:extracellular region"/>
    <property type="evidence" value="ECO:0007669"/>
    <property type="project" value="UniProtKB-SubCell"/>
</dbReference>
<dbReference type="OrthoDB" id="7475343at2759"/>
<evidence type="ECO:0000256" key="2">
    <source>
        <dbReference type="ARBA" id="ARBA00022525"/>
    </source>
</evidence>
<keyword evidence="5" id="KW-1185">Reference proteome</keyword>
<evidence type="ECO:0000256" key="1">
    <source>
        <dbReference type="ARBA" id="ARBA00004613"/>
    </source>
</evidence>
<dbReference type="Pfam" id="PF00188">
    <property type="entry name" value="CAP"/>
    <property type="match status" value="1"/>
</dbReference>
<organism evidence="4 5">
    <name type="scientific">Diabrotica balteata</name>
    <name type="common">Banded cucumber beetle</name>
    <dbReference type="NCBI Taxonomy" id="107213"/>
    <lineage>
        <taxon>Eukaryota</taxon>
        <taxon>Metazoa</taxon>
        <taxon>Ecdysozoa</taxon>
        <taxon>Arthropoda</taxon>
        <taxon>Hexapoda</taxon>
        <taxon>Insecta</taxon>
        <taxon>Pterygota</taxon>
        <taxon>Neoptera</taxon>
        <taxon>Endopterygota</taxon>
        <taxon>Coleoptera</taxon>
        <taxon>Polyphaga</taxon>
        <taxon>Cucujiformia</taxon>
        <taxon>Chrysomeloidea</taxon>
        <taxon>Chrysomelidae</taxon>
        <taxon>Galerucinae</taxon>
        <taxon>Diabroticina</taxon>
        <taxon>Diabroticites</taxon>
        <taxon>Diabrotica</taxon>
    </lineage>
</organism>
<keyword evidence="2" id="KW-0964">Secreted</keyword>
<proteinExistence type="predicted"/>
<dbReference type="PANTHER" id="PTHR10334">
    <property type="entry name" value="CYSTEINE-RICH SECRETORY PROTEIN-RELATED"/>
    <property type="match status" value="1"/>
</dbReference>
<gene>
    <name evidence="4" type="ORF">DIABBA_LOCUS6308</name>
</gene>
<dbReference type="InterPro" id="IPR014044">
    <property type="entry name" value="CAP_dom"/>
</dbReference>
<reference evidence="4" key="1">
    <citation type="submission" date="2022-01" db="EMBL/GenBank/DDBJ databases">
        <authorList>
            <person name="King R."/>
        </authorList>
    </citation>
    <scope>NUCLEOTIDE SEQUENCE</scope>
</reference>
<accession>A0A9N9SVP4</accession>
<dbReference type="Proteomes" id="UP001153709">
    <property type="component" value="Chromosome 4"/>
</dbReference>
<comment type="subcellular location">
    <subcellularLocation>
        <location evidence="1">Secreted</location>
    </subcellularLocation>
</comment>
<dbReference type="PRINTS" id="PR00837">
    <property type="entry name" value="V5TPXLIKE"/>
</dbReference>
<protein>
    <recommendedName>
        <fullName evidence="3">SCP domain-containing protein</fullName>
    </recommendedName>
</protein>
<dbReference type="SUPFAM" id="SSF55797">
    <property type="entry name" value="PR-1-like"/>
    <property type="match status" value="1"/>
</dbReference>
<dbReference type="AlphaFoldDB" id="A0A9N9SVP4"/>
<evidence type="ECO:0000259" key="3">
    <source>
        <dbReference type="SMART" id="SM00198"/>
    </source>
</evidence>